<dbReference type="PANTHER" id="PTHR12639">
    <property type="entry name" value="VITAMIN K-DEPENDENT GAMMA-CARBOXYLASE"/>
    <property type="match status" value="1"/>
</dbReference>
<feature type="transmembrane region" description="Helical" evidence="7">
    <location>
        <begin position="115"/>
        <end position="137"/>
    </location>
</feature>
<dbReference type="Pfam" id="PF05090">
    <property type="entry name" value="HTTM"/>
    <property type="match status" value="1"/>
</dbReference>
<keyword evidence="6" id="KW-0456">Lyase</keyword>
<dbReference type="InterPro" id="IPR007782">
    <property type="entry name" value="VKG_COase"/>
</dbReference>
<evidence type="ECO:0000256" key="7">
    <source>
        <dbReference type="SAM" id="Phobius"/>
    </source>
</evidence>
<feature type="transmembrane region" description="Helical" evidence="7">
    <location>
        <begin position="307"/>
        <end position="326"/>
    </location>
</feature>
<dbReference type="GO" id="GO:0019842">
    <property type="term" value="F:vitamin binding"/>
    <property type="evidence" value="ECO:0007669"/>
    <property type="project" value="TreeGrafter"/>
</dbReference>
<sequence length="456" mass="53133">MLNLNTYMRKTTNPAPLVVFRVCFGLLMCASLISFWKKGWVESLYLEPKFHFTFYAFEWVKPFGMYTYALFAICALASVFVAFGFKYRIAIVTFFLSYTYIQFMDKTVYQSSSYFIMLVSFLMIFLPANAAFSIDSLRSRRSYRTIPKWCIDSVQLMFVIVFFYSGLAKLNSDWLGRAMPVELWLATNKNIPLIGDAMLQSTWLPYVVSWCLMLIDLTLPVLLIYSRTRILGFVLLISSQLLSQMLFPWGIFPLILICCSPIFFCAEWHQKALLILRAILSPIQNVFKMNSALKRTKDFQYKTPLPILVLGVFFVFQLLFPLRYMLYDGELFWTGEGYLFSWRTALIERSGTITFHVVDSDTGESYKVNNTDFLTARQEKHMSYQPDFILEYAHELGRCFITKGHNNIEVYAESYVSLNGRPSAPYVNPKVDLFKEKESLKHKTWILPFQDKIKGF</sequence>
<dbReference type="AlphaFoldDB" id="A0A516GRJ7"/>
<keyword evidence="5" id="KW-1015">Disulfide bond</keyword>
<feature type="transmembrane region" description="Helical" evidence="7">
    <location>
        <begin position="246"/>
        <end position="264"/>
    </location>
</feature>
<feature type="transmembrane region" description="Helical" evidence="7">
    <location>
        <begin position="18"/>
        <end position="36"/>
    </location>
</feature>
<keyword evidence="2 7" id="KW-0812">Transmembrane</keyword>
<evidence type="ECO:0000256" key="2">
    <source>
        <dbReference type="ARBA" id="ARBA00022692"/>
    </source>
</evidence>
<dbReference type="PANTHER" id="PTHR12639:SF7">
    <property type="entry name" value="HTTM DOMAIN-CONTAINING PROTEIN"/>
    <property type="match status" value="1"/>
</dbReference>
<comment type="subcellular location">
    <subcellularLocation>
        <location evidence="1">Endomembrane system</location>
        <topology evidence="1">Multi-pass membrane protein</topology>
    </subcellularLocation>
</comment>
<dbReference type="InterPro" id="IPR011020">
    <property type="entry name" value="HTTM-like"/>
</dbReference>
<feature type="transmembrane region" description="Helical" evidence="7">
    <location>
        <begin position="63"/>
        <end position="82"/>
    </location>
</feature>
<evidence type="ECO:0000313" key="9">
    <source>
        <dbReference type="EMBL" id="QDO94144.1"/>
    </source>
</evidence>
<protein>
    <submittedName>
        <fullName evidence="9">HTTM domain-containing protein</fullName>
    </submittedName>
</protein>
<organism evidence="9 10">
    <name type="scientific">Formosa sediminum</name>
    <dbReference type="NCBI Taxonomy" id="2594004"/>
    <lineage>
        <taxon>Bacteria</taxon>
        <taxon>Pseudomonadati</taxon>
        <taxon>Bacteroidota</taxon>
        <taxon>Flavobacteriia</taxon>
        <taxon>Flavobacteriales</taxon>
        <taxon>Flavobacteriaceae</taxon>
        <taxon>Formosa</taxon>
    </lineage>
</organism>
<dbReference type="SMART" id="SM00752">
    <property type="entry name" value="HTTM"/>
    <property type="match status" value="1"/>
</dbReference>
<dbReference type="EMBL" id="CP041637">
    <property type="protein sequence ID" value="QDO94144.1"/>
    <property type="molecule type" value="Genomic_DNA"/>
</dbReference>
<dbReference type="OrthoDB" id="341137at2"/>
<evidence type="ECO:0000259" key="8">
    <source>
        <dbReference type="SMART" id="SM00752"/>
    </source>
</evidence>
<feature type="domain" description="HTTM-like" evidence="8">
    <location>
        <begin position="9"/>
        <end position="268"/>
    </location>
</feature>
<dbReference type="KEGG" id="fop:FNB79_09180"/>
<dbReference type="InterPro" id="IPR053934">
    <property type="entry name" value="HTTM_dom"/>
</dbReference>
<keyword evidence="4 7" id="KW-0472">Membrane</keyword>
<evidence type="ECO:0000256" key="3">
    <source>
        <dbReference type="ARBA" id="ARBA00022989"/>
    </source>
</evidence>
<name>A0A516GRJ7_9FLAO</name>
<reference evidence="9 10" key="1">
    <citation type="submission" date="2019-07" db="EMBL/GenBank/DDBJ databases">
        <title>Genome sequencing for Formosa sp. PS13.</title>
        <authorList>
            <person name="Park S.-J."/>
        </authorList>
    </citation>
    <scope>NUCLEOTIDE SEQUENCE [LARGE SCALE GENOMIC DNA]</scope>
    <source>
        <strain evidence="9 10">PS13</strain>
    </source>
</reference>
<evidence type="ECO:0000256" key="1">
    <source>
        <dbReference type="ARBA" id="ARBA00004127"/>
    </source>
</evidence>
<evidence type="ECO:0000313" key="10">
    <source>
        <dbReference type="Proteomes" id="UP000319209"/>
    </source>
</evidence>
<dbReference type="Proteomes" id="UP000319209">
    <property type="component" value="Chromosome"/>
</dbReference>
<keyword evidence="10" id="KW-1185">Reference proteome</keyword>
<dbReference type="GO" id="GO:0008488">
    <property type="term" value="F:gamma-glutamyl carboxylase activity"/>
    <property type="evidence" value="ECO:0007669"/>
    <property type="project" value="InterPro"/>
</dbReference>
<feature type="transmembrane region" description="Helical" evidence="7">
    <location>
        <begin position="149"/>
        <end position="167"/>
    </location>
</feature>
<dbReference type="Pfam" id="PF22777">
    <property type="entry name" value="VKGC_lumenal_dom"/>
    <property type="match status" value="1"/>
</dbReference>
<dbReference type="InterPro" id="IPR053935">
    <property type="entry name" value="VKGC_lumenal_dom"/>
</dbReference>
<dbReference type="GO" id="GO:0012505">
    <property type="term" value="C:endomembrane system"/>
    <property type="evidence" value="ECO:0007669"/>
    <property type="project" value="UniProtKB-SubCell"/>
</dbReference>
<proteinExistence type="predicted"/>
<feature type="transmembrane region" description="Helical" evidence="7">
    <location>
        <begin position="203"/>
        <end position="225"/>
    </location>
</feature>
<keyword evidence="3 7" id="KW-1133">Transmembrane helix</keyword>
<evidence type="ECO:0000256" key="5">
    <source>
        <dbReference type="ARBA" id="ARBA00023157"/>
    </source>
</evidence>
<gene>
    <name evidence="9" type="ORF">FNB79_09180</name>
</gene>
<evidence type="ECO:0000256" key="6">
    <source>
        <dbReference type="ARBA" id="ARBA00023239"/>
    </source>
</evidence>
<evidence type="ECO:0000256" key="4">
    <source>
        <dbReference type="ARBA" id="ARBA00023136"/>
    </source>
</evidence>
<accession>A0A516GRJ7</accession>